<dbReference type="Gene3D" id="3.20.140.10">
    <property type="entry name" value="nicotinate phosphoribosyltransferase"/>
    <property type="match status" value="1"/>
</dbReference>
<dbReference type="GO" id="GO:0005829">
    <property type="term" value="C:cytosol"/>
    <property type="evidence" value="ECO:0007669"/>
    <property type="project" value="TreeGrafter"/>
</dbReference>
<sequence>MKTALKFDVESYKERQMSFPEISFQEYREIDDMEIRKEIAMKNKILSTDAYNRTMTHLKWEEKARSTETYTLTFRKSPNSVFNIVYWVRNIIKKIIAKKFTQAELDFAADFYAEQNRIWANGYFNKGLWQEVVDNWGYLPLEIMAVEDWAALKPGEPIMSITGPGELAAVFEPELLRIFFQSVIATDMRYIENIIWEWRVVEFGKRASVNEQAHIDAMEALYVWGWVVGTSNDIAALAVPQLKASGTTAHRYLASYATEDEAFRNAIEKADKIALLVDLVDSYKWIDKIIALKKEYREKWKVIFMRLDSWDLVDQAIYALNRQKEAGLLDPNKDKIVVADISDVDKIREIEAKVKDAWFEPKDFIVYWLGGLLVARNKLRDAVSAGFKLTKTAEFDTGKLSNDAWKEAIPGKLNIELRDSARVIVQDDEEILWERLLKRVYLNGKTFFKWTDVEAMENARAMVIKSEKLLVLPTKKSEKTVRIQKEVKERFMKIAA</sequence>
<protein>
    <recommendedName>
        <fullName evidence="2">nicotinate phosphoribosyltransferase</fullName>
        <ecNumber evidence="2">6.3.4.21</ecNumber>
    </recommendedName>
</protein>
<keyword evidence="5" id="KW-0662">Pyridine nucleotide biosynthesis</keyword>
<dbReference type="UniPathway" id="UPA00253">
    <property type="reaction ID" value="UER00457"/>
</dbReference>
<dbReference type="EC" id="6.3.4.21" evidence="2"/>
<dbReference type="PANTHER" id="PTHR11098">
    <property type="entry name" value="NICOTINATE PHOSPHORIBOSYLTRANSFERASE"/>
    <property type="match status" value="1"/>
</dbReference>
<comment type="pathway">
    <text evidence="1">Cofactor biosynthesis; NAD(+) biosynthesis; nicotinate D-ribonucleotide from nicotinate: step 1/1.</text>
</comment>
<reference evidence="6" key="1">
    <citation type="journal article" date="2012" name="Science">
        <title>Fermentation, hydrogen, and sulfur metabolism in multiple uncultivated bacterial phyla.</title>
        <authorList>
            <person name="Wrighton K.C."/>
            <person name="Thomas B.C."/>
            <person name="Sharon I."/>
            <person name="Miller C.S."/>
            <person name="Castelle C.J."/>
            <person name="VerBerkmoes N.C."/>
            <person name="Wilkins M.J."/>
            <person name="Hettich R.L."/>
            <person name="Lipton M.S."/>
            <person name="Williams K.H."/>
            <person name="Long P.E."/>
            <person name="Banfield J.F."/>
        </authorList>
    </citation>
    <scope>NUCLEOTIDE SEQUENCE [LARGE SCALE GENOMIC DNA]</scope>
</reference>
<dbReference type="PANTHER" id="PTHR11098:SF1">
    <property type="entry name" value="NICOTINATE PHOSPHORIBOSYLTRANSFERASE"/>
    <property type="match status" value="1"/>
</dbReference>
<dbReference type="GO" id="GO:0004516">
    <property type="term" value="F:nicotinate phosphoribosyltransferase activity"/>
    <property type="evidence" value="ECO:0007669"/>
    <property type="project" value="UniProtKB-EC"/>
</dbReference>
<evidence type="ECO:0000256" key="5">
    <source>
        <dbReference type="ARBA" id="ARBA00022642"/>
    </source>
</evidence>
<evidence type="ECO:0000313" key="6">
    <source>
        <dbReference type="EMBL" id="EKE27469.1"/>
    </source>
</evidence>
<dbReference type="SUPFAM" id="SSF51690">
    <property type="entry name" value="Nicotinate/Quinolinate PRTase C-terminal domain-like"/>
    <property type="match status" value="1"/>
</dbReference>
<name>K2GBA7_9BACT</name>
<evidence type="ECO:0000256" key="4">
    <source>
        <dbReference type="ARBA" id="ARBA00022598"/>
    </source>
</evidence>
<proteinExistence type="predicted"/>
<dbReference type="InterPro" id="IPR007229">
    <property type="entry name" value="Nic_PRibTrfase-Fam"/>
</dbReference>
<comment type="caution">
    <text evidence="6">The sequence shown here is derived from an EMBL/GenBank/DDBJ whole genome shotgun (WGS) entry which is preliminary data.</text>
</comment>
<evidence type="ECO:0000256" key="1">
    <source>
        <dbReference type="ARBA" id="ARBA00004952"/>
    </source>
</evidence>
<dbReference type="GO" id="GO:0034355">
    <property type="term" value="P:NAD+ biosynthetic process via the salvage pathway"/>
    <property type="evidence" value="ECO:0007669"/>
    <property type="project" value="TreeGrafter"/>
</dbReference>
<keyword evidence="3" id="KW-0597">Phosphoprotein</keyword>
<organism evidence="6">
    <name type="scientific">uncultured bacterium</name>
    <name type="common">gcode 4</name>
    <dbReference type="NCBI Taxonomy" id="1234023"/>
    <lineage>
        <taxon>Bacteria</taxon>
        <taxon>environmental samples</taxon>
    </lineage>
</organism>
<dbReference type="EMBL" id="AMFJ01000479">
    <property type="protein sequence ID" value="EKE27469.1"/>
    <property type="molecule type" value="Genomic_DNA"/>
</dbReference>
<dbReference type="InterPro" id="IPR036068">
    <property type="entry name" value="Nicotinate_pribotase-like_C"/>
</dbReference>
<dbReference type="SUPFAM" id="SSF54675">
    <property type="entry name" value="Nicotinate/Quinolinate PRTase N-terminal domain-like"/>
    <property type="match status" value="1"/>
</dbReference>
<dbReference type="AlphaFoldDB" id="K2GBA7"/>
<gene>
    <name evidence="6" type="ORF">ACD_3C00205G0022</name>
</gene>
<evidence type="ECO:0000256" key="3">
    <source>
        <dbReference type="ARBA" id="ARBA00022553"/>
    </source>
</evidence>
<evidence type="ECO:0000256" key="2">
    <source>
        <dbReference type="ARBA" id="ARBA00013236"/>
    </source>
</evidence>
<keyword evidence="4" id="KW-0436">Ligase</keyword>
<accession>K2GBA7</accession>